<dbReference type="GO" id="GO:0005829">
    <property type="term" value="C:cytosol"/>
    <property type="evidence" value="ECO:0007669"/>
    <property type="project" value="TreeGrafter"/>
</dbReference>
<evidence type="ECO:0000256" key="7">
    <source>
        <dbReference type="HAMAP-Rule" id="MF_00966"/>
    </source>
</evidence>
<dbReference type="InterPro" id="IPR022674">
    <property type="entry name" value="G6P_DH_NAD-bd"/>
</dbReference>
<feature type="binding site" evidence="7">
    <location>
        <position position="244"/>
    </location>
    <ligand>
        <name>substrate</name>
    </ligand>
</feature>
<dbReference type="AlphaFoldDB" id="A0A0R1ZIX7"/>
<sequence length="498" mass="56414">MIEKGNMMAKEQASIITIFGGSGDLARRKLYPALYQLYHRGFLGEHFAVIGTARRPWSDDFYRDIVRTSLQGEPNTDDRSVKHFADHFYYQSHDVTDAEHYVTLKKLAAKLDADYEAEGNRLFYMAMAPRFFGTIASHIRSENLLSETGYNRLIIEKPFGRDFASAKELNDSISAAFTENQIYRIDHYLGKEMVQGLLALRFTNPLLTPIWNKDYISDVQITLAEKVGVEERAGYYETAGALRDMVQNHIMQLIAYVAMEQPATFTPAAVHAAKNKLFTHLPVLTPEQAKRDWVRGQYSASPSQLGYRNEDNVDPESMTETYVAGRIELDDPRWAGVPFFVRTGKRLPAKSTQISINFRPLEHNIFDTVGCNNARVNRLTVFIEPQQGYTLTLNGKTLGASYELEQNALSFVHNQDEINGAPEAYERLIGDALAGDQTNFTRWAEQEHTWNYIDVIRNVWDNSTDLPMYTAGTPGPAEGDALLSRDGFAWAEDFGLQK</sequence>
<evidence type="ECO:0000256" key="2">
    <source>
        <dbReference type="ARBA" id="ARBA00009975"/>
    </source>
</evidence>
<gene>
    <name evidence="7" type="primary">zwf</name>
    <name evidence="10" type="ORF">FC18_GL000517</name>
</gene>
<dbReference type="PIRSF" id="PIRSF000110">
    <property type="entry name" value="G6PD"/>
    <property type="match status" value="1"/>
</dbReference>
<comment type="function">
    <text evidence="7">Catalyzes the oxidation of glucose 6-phosphate to 6-phosphogluconolactone.</text>
</comment>
<feature type="binding site" evidence="7">
    <location>
        <position position="187"/>
    </location>
    <ligand>
        <name>substrate</name>
    </ligand>
</feature>
<dbReference type="SUPFAM" id="SSF51735">
    <property type="entry name" value="NAD(P)-binding Rossmann-fold domains"/>
    <property type="match status" value="1"/>
</dbReference>
<dbReference type="GO" id="GO:0050661">
    <property type="term" value="F:NADP binding"/>
    <property type="evidence" value="ECO:0007669"/>
    <property type="project" value="UniProtKB-UniRule"/>
</dbReference>
<keyword evidence="3 7" id="KW-0313">Glucose metabolism</keyword>
<reference evidence="10 11" key="1">
    <citation type="journal article" date="2015" name="Genome Announc.">
        <title>Expanding the biotechnology potential of lactobacilli through comparative genomics of 213 strains and associated genera.</title>
        <authorList>
            <person name="Sun Z."/>
            <person name="Harris H.M."/>
            <person name="McCann A."/>
            <person name="Guo C."/>
            <person name="Argimon S."/>
            <person name="Zhang W."/>
            <person name="Yang X."/>
            <person name="Jeffery I.B."/>
            <person name="Cooney J.C."/>
            <person name="Kagawa T.F."/>
            <person name="Liu W."/>
            <person name="Song Y."/>
            <person name="Salvetti E."/>
            <person name="Wrobel A."/>
            <person name="Rasinkangas P."/>
            <person name="Parkhill J."/>
            <person name="Rea M.C."/>
            <person name="O'Sullivan O."/>
            <person name="Ritari J."/>
            <person name="Douillard F.P."/>
            <person name="Paul Ross R."/>
            <person name="Yang R."/>
            <person name="Briner A.E."/>
            <person name="Felis G.E."/>
            <person name="de Vos W.M."/>
            <person name="Barrangou R."/>
            <person name="Klaenhammer T.R."/>
            <person name="Caufield P.W."/>
            <person name="Cui Y."/>
            <person name="Zhang H."/>
            <person name="O'Toole P.W."/>
        </authorList>
    </citation>
    <scope>NUCLEOTIDE SEQUENCE [LARGE SCALE GENOMIC DNA]</scope>
    <source>
        <strain evidence="10 11">DSM 20505</strain>
    </source>
</reference>
<dbReference type="Gene3D" id="3.30.360.10">
    <property type="entry name" value="Dihydrodipicolinate Reductase, domain 2"/>
    <property type="match status" value="1"/>
</dbReference>
<feature type="binding site" evidence="7">
    <location>
        <position position="157"/>
    </location>
    <ligand>
        <name>NADP(+)</name>
        <dbReference type="ChEBI" id="CHEBI:58349"/>
    </ligand>
</feature>
<feature type="binding site" evidence="7">
    <location>
        <position position="350"/>
    </location>
    <ligand>
        <name>substrate</name>
    </ligand>
</feature>
<feature type="active site" description="Proton acceptor" evidence="7">
    <location>
        <position position="249"/>
    </location>
</feature>
<dbReference type="EC" id="1.1.1.49" evidence="7"/>
<evidence type="ECO:0000313" key="11">
    <source>
        <dbReference type="Proteomes" id="UP000051679"/>
    </source>
</evidence>
<dbReference type="GO" id="GO:0004345">
    <property type="term" value="F:glucose-6-phosphate dehydrogenase activity"/>
    <property type="evidence" value="ECO:0007669"/>
    <property type="project" value="UniProtKB-UniRule"/>
</dbReference>
<keyword evidence="6 7" id="KW-0119">Carbohydrate metabolism</keyword>
<dbReference type="Pfam" id="PF02781">
    <property type="entry name" value="G6PD_C"/>
    <property type="match status" value="1"/>
</dbReference>
<evidence type="ECO:0000256" key="5">
    <source>
        <dbReference type="ARBA" id="ARBA00023002"/>
    </source>
</evidence>
<evidence type="ECO:0000256" key="3">
    <source>
        <dbReference type="ARBA" id="ARBA00022526"/>
    </source>
</evidence>
<protein>
    <recommendedName>
        <fullName evidence="7">Glucose-6-phosphate 1-dehydrogenase</fullName>
        <shortName evidence="7">G6PD</shortName>
        <ecNumber evidence="7">1.1.1.49</ecNumber>
    </recommendedName>
</protein>
<keyword evidence="4 7" id="KW-0521">NADP</keyword>
<comment type="similarity">
    <text evidence="2 7">Belongs to the glucose-6-phosphate dehydrogenase family.</text>
</comment>
<dbReference type="InterPro" id="IPR019796">
    <property type="entry name" value="G6P_DH_AS"/>
</dbReference>
<dbReference type="GO" id="GO:0006006">
    <property type="term" value="P:glucose metabolic process"/>
    <property type="evidence" value="ECO:0007669"/>
    <property type="project" value="UniProtKB-KW"/>
</dbReference>
<dbReference type="STRING" id="1291052.FC18_GL000517"/>
<feature type="binding site" evidence="7">
    <location>
        <position position="225"/>
    </location>
    <ligand>
        <name>substrate</name>
    </ligand>
</feature>
<dbReference type="InterPro" id="IPR022675">
    <property type="entry name" value="G6P_DH_C"/>
</dbReference>
<dbReference type="PATRIC" id="fig|1291052.5.peg.528"/>
<dbReference type="InterPro" id="IPR036291">
    <property type="entry name" value="NAD(P)-bd_dom_sf"/>
</dbReference>
<dbReference type="PANTHER" id="PTHR23429:SF0">
    <property type="entry name" value="GLUCOSE-6-PHOSPHATE 1-DEHYDROGENASE"/>
    <property type="match status" value="1"/>
</dbReference>
<keyword evidence="5 7" id="KW-0560">Oxidoreductase</keyword>
<evidence type="ECO:0000256" key="4">
    <source>
        <dbReference type="ARBA" id="ARBA00022857"/>
    </source>
</evidence>
<dbReference type="UniPathway" id="UPA00115">
    <property type="reaction ID" value="UER00408"/>
</dbReference>
<feature type="binding site" evidence="7">
    <location>
        <position position="54"/>
    </location>
    <ligand>
        <name>NADP(+)</name>
        <dbReference type="ChEBI" id="CHEBI:58349"/>
    </ligand>
</feature>
<dbReference type="PROSITE" id="PS00069">
    <property type="entry name" value="G6P_DEHYDROGENASE"/>
    <property type="match status" value="1"/>
</dbReference>
<evidence type="ECO:0000259" key="8">
    <source>
        <dbReference type="Pfam" id="PF00479"/>
    </source>
</evidence>
<accession>A0A0R1ZIX7</accession>
<evidence type="ECO:0000256" key="1">
    <source>
        <dbReference type="ARBA" id="ARBA00004937"/>
    </source>
</evidence>
<feature type="domain" description="Glucose-6-phosphate dehydrogenase NAD-binding" evidence="8">
    <location>
        <begin position="18"/>
        <end position="195"/>
    </location>
</feature>
<dbReference type="NCBIfam" id="TIGR00871">
    <property type="entry name" value="zwf"/>
    <property type="match status" value="1"/>
</dbReference>
<evidence type="ECO:0000313" key="10">
    <source>
        <dbReference type="EMBL" id="KRM54298.1"/>
    </source>
</evidence>
<feature type="binding site" evidence="7">
    <location>
        <begin position="94"/>
        <end position="95"/>
    </location>
    <ligand>
        <name>NADP(+)</name>
        <dbReference type="ChEBI" id="CHEBI:58349"/>
    </ligand>
</feature>
<dbReference type="PANTHER" id="PTHR23429">
    <property type="entry name" value="GLUCOSE-6-PHOSPHATE 1-DEHYDROGENASE G6PD"/>
    <property type="match status" value="1"/>
</dbReference>
<evidence type="ECO:0000256" key="6">
    <source>
        <dbReference type="ARBA" id="ARBA00023277"/>
    </source>
</evidence>
<dbReference type="GO" id="GO:0009051">
    <property type="term" value="P:pentose-phosphate shunt, oxidative branch"/>
    <property type="evidence" value="ECO:0007669"/>
    <property type="project" value="TreeGrafter"/>
</dbReference>
<comment type="caution">
    <text evidence="10">The sequence shown here is derived from an EMBL/GenBank/DDBJ whole genome shotgun (WGS) entry which is preliminary data.</text>
</comment>
<dbReference type="SUPFAM" id="SSF55347">
    <property type="entry name" value="Glyceraldehyde-3-phosphate dehydrogenase-like, C-terminal domain"/>
    <property type="match status" value="1"/>
</dbReference>
<dbReference type="EMBL" id="AYYO01000056">
    <property type="protein sequence ID" value="KRM54298.1"/>
    <property type="molecule type" value="Genomic_DNA"/>
</dbReference>
<dbReference type="PRINTS" id="PR00079">
    <property type="entry name" value="G6PDHDRGNASE"/>
</dbReference>
<feature type="domain" description="Glucose-6-phosphate dehydrogenase C-terminal" evidence="9">
    <location>
        <begin position="198"/>
        <end position="490"/>
    </location>
</feature>
<dbReference type="InterPro" id="IPR001282">
    <property type="entry name" value="G6P_DH"/>
</dbReference>
<name>A0A0R1ZIX7_9LACO</name>
<feature type="binding site" evidence="7">
    <location>
        <begin position="20"/>
        <end position="27"/>
    </location>
    <ligand>
        <name>NADP(+)</name>
        <dbReference type="ChEBI" id="CHEBI:58349"/>
    </ligand>
</feature>
<dbReference type="Proteomes" id="UP000051679">
    <property type="component" value="Unassembled WGS sequence"/>
</dbReference>
<dbReference type="Gene3D" id="3.40.50.720">
    <property type="entry name" value="NAD(P)-binding Rossmann-like Domain"/>
    <property type="match status" value="1"/>
</dbReference>
<feature type="binding site" evidence="7">
    <location>
        <position position="345"/>
    </location>
    <ligand>
        <name>substrate</name>
    </ligand>
</feature>
<comment type="catalytic activity">
    <reaction evidence="7">
        <text>D-glucose 6-phosphate + NADP(+) = 6-phospho-D-glucono-1,5-lactone + NADPH + H(+)</text>
        <dbReference type="Rhea" id="RHEA:15841"/>
        <dbReference type="ChEBI" id="CHEBI:15378"/>
        <dbReference type="ChEBI" id="CHEBI:57783"/>
        <dbReference type="ChEBI" id="CHEBI:57955"/>
        <dbReference type="ChEBI" id="CHEBI:58349"/>
        <dbReference type="ChEBI" id="CHEBI:61548"/>
        <dbReference type="EC" id="1.1.1.49"/>
    </reaction>
</comment>
<comment type="pathway">
    <text evidence="1 7">Carbohydrate degradation; pentose phosphate pathway; D-ribulose 5-phosphate from D-glucose 6-phosphate (oxidative stage): step 1/3.</text>
</comment>
<proteinExistence type="inferred from homology"/>
<dbReference type="Pfam" id="PF00479">
    <property type="entry name" value="G6PD_N"/>
    <property type="match status" value="1"/>
</dbReference>
<feature type="binding site" evidence="7">
    <location>
        <position position="191"/>
    </location>
    <ligand>
        <name>substrate</name>
    </ligand>
</feature>
<keyword evidence="11" id="KW-1185">Reference proteome</keyword>
<organism evidence="10 11">
    <name type="scientific">Lacticaseibacillus sharpeae JCM 1186 = DSM 20505</name>
    <dbReference type="NCBI Taxonomy" id="1291052"/>
    <lineage>
        <taxon>Bacteria</taxon>
        <taxon>Bacillati</taxon>
        <taxon>Bacillota</taxon>
        <taxon>Bacilli</taxon>
        <taxon>Lactobacillales</taxon>
        <taxon>Lactobacillaceae</taxon>
        <taxon>Lacticaseibacillus</taxon>
    </lineage>
</organism>
<evidence type="ECO:0000259" key="9">
    <source>
        <dbReference type="Pfam" id="PF02781"/>
    </source>
</evidence>
<dbReference type="HAMAP" id="MF_00966">
    <property type="entry name" value="G6PD"/>
    <property type="match status" value="1"/>
</dbReference>